<dbReference type="EMBL" id="CAPB01000042">
    <property type="protein sequence ID" value="CCO95686.1"/>
    <property type="molecule type" value="Genomic_DNA"/>
</dbReference>
<evidence type="ECO:0000313" key="1">
    <source>
        <dbReference type="EMBL" id="CCO95686.1"/>
    </source>
</evidence>
<gene>
    <name evidence="1" type="ORF">BN437_3788</name>
</gene>
<comment type="caution">
    <text evidence="1">The sequence shown here is derived from an EMBL/GenBank/DDBJ whole genome shotgun (WGS) entry which is preliminary data.</text>
</comment>
<evidence type="ECO:0000313" key="2">
    <source>
        <dbReference type="Proteomes" id="UP000013111"/>
    </source>
</evidence>
<dbReference type="AlphaFoldDB" id="A0A831A7E1"/>
<reference evidence="1 2" key="1">
    <citation type="submission" date="2012-11" db="EMBL/GenBank/DDBJ databases">
        <authorList>
            <person name="Linke B."/>
        </authorList>
    </citation>
    <scope>NUCLEOTIDE SEQUENCE [LARGE SCALE GENOMIC DNA]</scope>
    <source>
        <strain evidence="2">CFBP 1232</strain>
    </source>
</reference>
<proteinExistence type="predicted"/>
<dbReference type="Proteomes" id="UP000013111">
    <property type="component" value="Unassembled WGS sequence"/>
</dbReference>
<reference evidence="1 2" key="2">
    <citation type="submission" date="2013-04" db="EMBL/GenBank/DDBJ databases">
        <title>Comparative genomics of 12 strains of Erwinia amylovora identifies a pan-genome with a large conserved core and provides insights into host specificity.</title>
        <authorList>
            <person name="Mann R.A."/>
            <person name="Smits T.H.M."/>
            <person name="Buehlmann A."/>
            <person name="Blom J."/>
            <person name="Goesmann A."/>
            <person name="Frey J.E."/>
            <person name="Plummer K.M."/>
            <person name="Beer S.V."/>
            <person name="Luck J."/>
            <person name="Duffy B."/>
            <person name="Rodoni B."/>
        </authorList>
    </citation>
    <scope>NUCLEOTIDE SEQUENCE [LARGE SCALE GENOMIC DNA]</scope>
    <source>
        <strain evidence="2">CFBP 1232</strain>
    </source>
</reference>
<accession>A0A831A7E1</accession>
<sequence length="70" mass="8197">MLFVIHEMHSSSAPHIAVAWLSSYAAKKRIFFIVSFQRQRRKNYSAVLCQRSYFVRARQTNLKNLHDALG</sequence>
<organism evidence="1 2">
    <name type="scientific">Erwinia amylovora NBRC 12687 = CFBP 1232</name>
    <dbReference type="NCBI Taxonomy" id="1219359"/>
    <lineage>
        <taxon>Bacteria</taxon>
        <taxon>Pseudomonadati</taxon>
        <taxon>Pseudomonadota</taxon>
        <taxon>Gammaproteobacteria</taxon>
        <taxon>Enterobacterales</taxon>
        <taxon>Erwiniaceae</taxon>
        <taxon>Erwinia</taxon>
    </lineage>
</organism>
<protein>
    <submittedName>
        <fullName evidence="1">Uncharacterized protein</fullName>
    </submittedName>
</protein>
<name>A0A831A7E1_ERWAM</name>